<evidence type="ECO:0000256" key="6">
    <source>
        <dbReference type="ARBA" id="ARBA00022989"/>
    </source>
</evidence>
<dbReference type="EMBL" id="BPLQ01014447">
    <property type="protein sequence ID" value="GIY79753.1"/>
    <property type="molecule type" value="Genomic_DNA"/>
</dbReference>
<keyword evidence="4" id="KW-1003">Cell membrane</keyword>
<keyword evidence="3" id="KW-0813">Transport</keyword>
<evidence type="ECO:0000256" key="4">
    <source>
        <dbReference type="ARBA" id="ARBA00022475"/>
    </source>
</evidence>
<feature type="transmembrane region" description="Helical" evidence="8">
    <location>
        <begin position="118"/>
        <end position="148"/>
    </location>
</feature>
<evidence type="ECO:0000313" key="9">
    <source>
        <dbReference type="EMBL" id="GIY79753.1"/>
    </source>
</evidence>
<feature type="transmembrane region" description="Helical" evidence="8">
    <location>
        <begin position="385"/>
        <end position="409"/>
    </location>
</feature>
<dbReference type="InterPro" id="IPR050598">
    <property type="entry name" value="AminoAcid_Transporter"/>
</dbReference>
<feature type="transmembrane region" description="Helical" evidence="8">
    <location>
        <begin position="421"/>
        <end position="441"/>
    </location>
</feature>
<feature type="transmembrane region" description="Helical" evidence="8">
    <location>
        <begin position="230"/>
        <end position="246"/>
    </location>
</feature>
<dbReference type="Proteomes" id="UP001054837">
    <property type="component" value="Unassembled WGS sequence"/>
</dbReference>
<dbReference type="FunFam" id="1.20.1740.10:FF:000003">
    <property type="entry name" value="Y+L amino acid transporter 1 isoform X1"/>
    <property type="match status" value="1"/>
</dbReference>
<gene>
    <name evidence="9" type="primary">SLC7A8</name>
    <name evidence="9" type="ORF">CDAR_300811</name>
</gene>
<feature type="transmembrane region" description="Helical" evidence="8">
    <location>
        <begin position="190"/>
        <end position="210"/>
    </location>
</feature>
<keyword evidence="10" id="KW-1185">Reference proteome</keyword>
<organism evidence="9 10">
    <name type="scientific">Caerostris darwini</name>
    <dbReference type="NCBI Taxonomy" id="1538125"/>
    <lineage>
        <taxon>Eukaryota</taxon>
        <taxon>Metazoa</taxon>
        <taxon>Ecdysozoa</taxon>
        <taxon>Arthropoda</taxon>
        <taxon>Chelicerata</taxon>
        <taxon>Arachnida</taxon>
        <taxon>Araneae</taxon>
        <taxon>Araneomorphae</taxon>
        <taxon>Entelegynae</taxon>
        <taxon>Araneoidea</taxon>
        <taxon>Araneidae</taxon>
        <taxon>Caerostris</taxon>
    </lineage>
</organism>
<comment type="subcellular location">
    <subcellularLocation>
        <location evidence="1">Cell membrane</location>
        <topology evidence="1">Multi-pass membrane protein</topology>
    </subcellularLocation>
</comment>
<keyword evidence="5 8" id="KW-0812">Transmembrane</keyword>
<proteinExistence type="inferred from homology"/>
<evidence type="ECO:0000256" key="3">
    <source>
        <dbReference type="ARBA" id="ARBA00022448"/>
    </source>
</evidence>
<keyword evidence="6 8" id="KW-1133">Transmembrane helix</keyword>
<dbReference type="Gene3D" id="1.20.1740.10">
    <property type="entry name" value="Amino acid/polyamine transporter I"/>
    <property type="match status" value="1"/>
</dbReference>
<evidence type="ECO:0000256" key="1">
    <source>
        <dbReference type="ARBA" id="ARBA00004651"/>
    </source>
</evidence>
<reference evidence="9 10" key="1">
    <citation type="submission" date="2021-06" db="EMBL/GenBank/DDBJ databases">
        <title>Caerostris darwini draft genome.</title>
        <authorList>
            <person name="Kono N."/>
            <person name="Arakawa K."/>
        </authorList>
    </citation>
    <scope>NUCLEOTIDE SEQUENCE [LARGE SCALE GENOMIC DNA]</scope>
</reference>
<evidence type="ECO:0000256" key="2">
    <source>
        <dbReference type="ARBA" id="ARBA00007040"/>
    </source>
</evidence>
<sequence>MIQQIIKWLGIRGKSEKFKLTSSPKKAYDSTTELICVKTELGLGSAGVMTLGSIVGAGLFISPKGILMCTGSVGMSLVVWSVAGIISMIGALCYVELGTCIPSSGSHFTYIKKCWGDFPAFLYLWVQVVILTPVAVIILSLTFASYMLETIFYQCVIPQGAVRLIAALPICILTFINCRNVQWVTRLQGVFTAAKAFAIILIIVGGVYHLCKDNVQNFENAFQDTTTKPGFIALSFYYALYAYGGWDFLNYVTEEVKDPSKNIPRNIYISIPLVTVIYILTNVAYLAVLTQVEMLSSNAVAVTFIQQLSPHASWVISFCVATSTVGGMNGLLFKTSRLFFVAAREGYLPSCLSMLNIYYFTPVPSLIFICVLSMSYLAITDVSVLMNYVGFVEALFLGVVMAGLVRLRYKEPNLERPIKVHISLPLIFLSVCIFLVALPFYDRPWETGIGTSVTLTGIPVYMMILFCSDKPKLFERTAGKLTSVFQKVLLSVPEEKEK</sequence>
<protein>
    <submittedName>
        <fullName evidence="9">Large neutral amino acids transporter small subunit 2</fullName>
    </submittedName>
</protein>
<dbReference type="PIRSF" id="PIRSF006060">
    <property type="entry name" value="AA_transporter"/>
    <property type="match status" value="1"/>
</dbReference>
<feature type="transmembrane region" description="Helical" evidence="8">
    <location>
        <begin position="447"/>
        <end position="467"/>
    </location>
</feature>
<dbReference type="GO" id="GO:0015179">
    <property type="term" value="F:L-amino acid transmembrane transporter activity"/>
    <property type="evidence" value="ECO:0007669"/>
    <property type="project" value="TreeGrafter"/>
</dbReference>
<evidence type="ECO:0000256" key="8">
    <source>
        <dbReference type="SAM" id="Phobius"/>
    </source>
</evidence>
<comment type="caution">
    <text evidence="9">The sequence shown here is derived from an EMBL/GenBank/DDBJ whole genome shotgun (WGS) entry which is preliminary data.</text>
</comment>
<feature type="transmembrane region" description="Helical" evidence="8">
    <location>
        <begin position="312"/>
        <end position="333"/>
    </location>
</feature>
<evidence type="ECO:0000256" key="5">
    <source>
        <dbReference type="ARBA" id="ARBA00022692"/>
    </source>
</evidence>
<comment type="similarity">
    <text evidence="2">Belongs to the amino acid-polyamine-organocation (APC) superfamily. L-type amino acid transporter (LAT) (TC 2.A.3.8) family.</text>
</comment>
<dbReference type="Pfam" id="PF13520">
    <property type="entry name" value="AA_permease_2"/>
    <property type="match status" value="1"/>
</dbReference>
<feature type="transmembrane region" description="Helical" evidence="8">
    <location>
        <begin position="354"/>
        <end position="379"/>
    </location>
</feature>
<feature type="transmembrane region" description="Helical" evidence="8">
    <location>
        <begin position="73"/>
        <end position="97"/>
    </location>
</feature>
<accession>A0AAV4WBZ6</accession>
<feature type="transmembrane region" description="Helical" evidence="8">
    <location>
        <begin position="160"/>
        <end position="178"/>
    </location>
</feature>
<dbReference type="PANTHER" id="PTHR11785:SF528">
    <property type="entry name" value="AMINO ACID TRANSPORTER PROTEIN JHI-21"/>
    <property type="match status" value="1"/>
</dbReference>
<evidence type="ECO:0000256" key="7">
    <source>
        <dbReference type="ARBA" id="ARBA00023136"/>
    </source>
</evidence>
<evidence type="ECO:0000313" key="10">
    <source>
        <dbReference type="Proteomes" id="UP001054837"/>
    </source>
</evidence>
<feature type="transmembrane region" description="Helical" evidence="8">
    <location>
        <begin position="41"/>
        <end position="61"/>
    </location>
</feature>
<keyword evidence="7 8" id="KW-0472">Membrane</keyword>
<dbReference type="GO" id="GO:0005886">
    <property type="term" value="C:plasma membrane"/>
    <property type="evidence" value="ECO:0007669"/>
    <property type="project" value="UniProtKB-SubCell"/>
</dbReference>
<dbReference type="AlphaFoldDB" id="A0AAV4WBZ6"/>
<feature type="transmembrane region" description="Helical" evidence="8">
    <location>
        <begin position="267"/>
        <end position="292"/>
    </location>
</feature>
<dbReference type="InterPro" id="IPR002293">
    <property type="entry name" value="AA/rel_permease1"/>
</dbReference>
<name>A0AAV4WBZ6_9ARAC</name>
<dbReference type="PANTHER" id="PTHR11785">
    <property type="entry name" value="AMINO ACID TRANSPORTER"/>
    <property type="match status" value="1"/>
</dbReference>